<accession>A0A512H9B7</accession>
<dbReference type="RefSeq" id="WP_147164004.1">
    <property type="nucleotide sequence ID" value="NZ_BJZO01000055.1"/>
</dbReference>
<dbReference type="PANTHER" id="PTHR12149">
    <property type="entry name" value="FRUCTOSAMINE 3 KINASE-RELATED PROTEIN"/>
    <property type="match status" value="1"/>
</dbReference>
<evidence type="ECO:0000256" key="2">
    <source>
        <dbReference type="PIRNR" id="PIRNR006221"/>
    </source>
</evidence>
<organism evidence="3 4">
    <name type="scientific">Pararhodospirillum oryzae</name>
    <dbReference type="NCBI Taxonomy" id="478448"/>
    <lineage>
        <taxon>Bacteria</taxon>
        <taxon>Pseudomonadati</taxon>
        <taxon>Pseudomonadota</taxon>
        <taxon>Alphaproteobacteria</taxon>
        <taxon>Rhodospirillales</taxon>
        <taxon>Rhodospirillaceae</taxon>
        <taxon>Pararhodospirillum</taxon>
    </lineage>
</organism>
<dbReference type="InterPro" id="IPR011009">
    <property type="entry name" value="Kinase-like_dom_sf"/>
</dbReference>
<keyword evidence="4" id="KW-1185">Reference proteome</keyword>
<reference evidence="3 4" key="1">
    <citation type="submission" date="2019-07" db="EMBL/GenBank/DDBJ databases">
        <title>Whole genome shotgun sequence of Rhodospirillum oryzae NBRC 107573.</title>
        <authorList>
            <person name="Hosoyama A."/>
            <person name="Uohara A."/>
            <person name="Ohji S."/>
            <person name="Ichikawa N."/>
        </authorList>
    </citation>
    <scope>NUCLEOTIDE SEQUENCE [LARGE SCALE GENOMIC DNA]</scope>
    <source>
        <strain evidence="3 4">NBRC 107573</strain>
    </source>
</reference>
<evidence type="ECO:0000256" key="1">
    <source>
        <dbReference type="ARBA" id="ARBA00009460"/>
    </source>
</evidence>
<dbReference type="InterPro" id="IPR016477">
    <property type="entry name" value="Fructo-/Ketosamine-3-kinase"/>
</dbReference>
<dbReference type="Proteomes" id="UP000321567">
    <property type="component" value="Unassembled WGS sequence"/>
</dbReference>
<keyword evidence="2" id="KW-0418">Kinase</keyword>
<dbReference type="Gene3D" id="3.90.1200.10">
    <property type="match status" value="1"/>
</dbReference>
<sequence>MNVSVPHAETVARLLGAPVQAGRPLGGGCVAQVWGLTLADGRRVVLKSGAGLGVEARMLRCLAGASVPVPAVLAQEGPVLLMDWVEAGGALNGTAQADLARILAALHARPQPCFGFDEDTVIGGLVQPNPRTTAWIPFFAGHRLIDRARRAREAGTLPAGVLARVERLAGRVERWLLEPDHPSLIHGDVWGGNVLCAGGRVTALIDPALYYAHPEIELAFGTLFGTLGPAFFRAYEALRPIAPGFFEERRDLYLLYPLLVHVELFGDAYVGQVEAVLTRYGA</sequence>
<protein>
    <submittedName>
        <fullName evidence="3">Aminoglycoside phosphotransferase</fullName>
    </submittedName>
</protein>
<dbReference type="EMBL" id="BJZO01000055">
    <property type="protein sequence ID" value="GEO81990.1"/>
    <property type="molecule type" value="Genomic_DNA"/>
</dbReference>
<dbReference type="PIRSF" id="PIRSF006221">
    <property type="entry name" value="Ketosamine-3-kinase"/>
    <property type="match status" value="1"/>
</dbReference>
<dbReference type="PANTHER" id="PTHR12149:SF8">
    <property type="entry name" value="PROTEIN-RIBULOSAMINE 3-KINASE"/>
    <property type="match status" value="1"/>
</dbReference>
<dbReference type="AlphaFoldDB" id="A0A512H9B7"/>
<dbReference type="Gene3D" id="3.30.200.20">
    <property type="entry name" value="Phosphorylase Kinase, domain 1"/>
    <property type="match status" value="1"/>
</dbReference>
<keyword evidence="2 3" id="KW-0808">Transferase</keyword>
<dbReference type="SUPFAM" id="SSF56112">
    <property type="entry name" value="Protein kinase-like (PK-like)"/>
    <property type="match status" value="1"/>
</dbReference>
<dbReference type="GO" id="GO:0016301">
    <property type="term" value="F:kinase activity"/>
    <property type="evidence" value="ECO:0007669"/>
    <property type="project" value="UniProtKB-UniRule"/>
</dbReference>
<dbReference type="OrthoDB" id="5291879at2"/>
<evidence type="ECO:0000313" key="3">
    <source>
        <dbReference type="EMBL" id="GEO81990.1"/>
    </source>
</evidence>
<dbReference type="Pfam" id="PF03881">
    <property type="entry name" value="Fructosamin_kin"/>
    <property type="match status" value="1"/>
</dbReference>
<gene>
    <name evidence="3" type="ORF">ROR02_21210</name>
</gene>
<evidence type="ECO:0000313" key="4">
    <source>
        <dbReference type="Proteomes" id="UP000321567"/>
    </source>
</evidence>
<name>A0A512H9B7_9PROT</name>
<comment type="caution">
    <text evidence="3">The sequence shown here is derived from an EMBL/GenBank/DDBJ whole genome shotgun (WGS) entry which is preliminary data.</text>
</comment>
<comment type="similarity">
    <text evidence="1 2">Belongs to the fructosamine kinase family.</text>
</comment>
<proteinExistence type="inferred from homology"/>